<comment type="caution">
    <text evidence="5">The sequence shown here is derived from an EMBL/GenBank/DDBJ whole genome shotgun (WGS) entry which is preliminary data.</text>
</comment>
<dbReference type="PANTHER" id="PTHR30035:SF3">
    <property type="entry name" value="INTERMEMBRANE PHOSPHOLIPID TRANSPORT SYSTEM LIPOPROTEIN MLAA"/>
    <property type="match status" value="1"/>
</dbReference>
<dbReference type="InterPro" id="IPR007428">
    <property type="entry name" value="MlaA"/>
</dbReference>
<dbReference type="Pfam" id="PF04333">
    <property type="entry name" value="MlaA"/>
    <property type="match status" value="1"/>
</dbReference>
<dbReference type="PANTHER" id="PTHR30035">
    <property type="entry name" value="LIPOPROTEIN VACJ-RELATED"/>
    <property type="match status" value="1"/>
</dbReference>
<sequence length="256" mass="27311">MPASMFRSPIRAAAAATLAACLGGCATQPTTDNAVYDPLEPVNRGVFAVNEAVDKAVIKPVAQGYVFVVPDPVRDSVQSFIRNLLSPLTIANNLLQGDFDGAVQATGRFMTNTILGAGGIADVATQAGNGYVAEDFGQTLAVWGVGDGPYIVLPLLGPSNLRDTTGYVVDTVGDPVRIWGVSNDHEEWLYARTGASGVDRRSRLLDEVDDLRRNSIDMYATVRSLYAQQRAAAIRDQSGTSPQPDFPEYTTDAAKK</sequence>
<keyword evidence="6" id="KW-1185">Reference proteome</keyword>
<protein>
    <submittedName>
        <fullName evidence="5">VacJ family lipoprotein</fullName>
    </submittedName>
</protein>
<organism evidence="5 6">
    <name type="scientific">Azospirillum oleiclasticum</name>
    <dbReference type="NCBI Taxonomy" id="2735135"/>
    <lineage>
        <taxon>Bacteria</taxon>
        <taxon>Pseudomonadati</taxon>
        <taxon>Pseudomonadota</taxon>
        <taxon>Alphaproteobacteria</taxon>
        <taxon>Rhodospirillales</taxon>
        <taxon>Azospirillaceae</taxon>
        <taxon>Azospirillum</taxon>
    </lineage>
</organism>
<accession>A0ABX2TBF7</accession>
<dbReference type="PRINTS" id="PR01805">
    <property type="entry name" value="VACJLIPOPROT"/>
</dbReference>
<keyword evidence="2 4" id="KW-0732">Signal</keyword>
<dbReference type="Proteomes" id="UP000584642">
    <property type="component" value="Unassembled WGS sequence"/>
</dbReference>
<proteinExistence type="inferred from homology"/>
<feature type="chain" id="PRO_5046443540" evidence="4">
    <location>
        <begin position="27"/>
        <end position="256"/>
    </location>
</feature>
<evidence type="ECO:0000256" key="4">
    <source>
        <dbReference type="SAM" id="SignalP"/>
    </source>
</evidence>
<evidence type="ECO:0000256" key="2">
    <source>
        <dbReference type="ARBA" id="ARBA00022729"/>
    </source>
</evidence>
<feature type="region of interest" description="Disordered" evidence="3">
    <location>
        <begin position="233"/>
        <end position="256"/>
    </location>
</feature>
<dbReference type="RefSeq" id="WP_180283464.1">
    <property type="nucleotide sequence ID" value="NZ_JABFDB010000013.1"/>
</dbReference>
<evidence type="ECO:0000313" key="5">
    <source>
        <dbReference type="EMBL" id="NYZ21686.1"/>
    </source>
</evidence>
<gene>
    <name evidence="5" type="ORF">HND93_18385</name>
</gene>
<name>A0ABX2TBF7_9PROT</name>
<evidence type="ECO:0000256" key="1">
    <source>
        <dbReference type="ARBA" id="ARBA00010634"/>
    </source>
</evidence>
<comment type="similarity">
    <text evidence="1">Belongs to the MlaA family.</text>
</comment>
<feature type="signal peptide" evidence="4">
    <location>
        <begin position="1"/>
        <end position="26"/>
    </location>
</feature>
<dbReference type="EMBL" id="JABFDB010000013">
    <property type="protein sequence ID" value="NYZ21686.1"/>
    <property type="molecule type" value="Genomic_DNA"/>
</dbReference>
<evidence type="ECO:0000256" key="3">
    <source>
        <dbReference type="SAM" id="MobiDB-lite"/>
    </source>
</evidence>
<keyword evidence="5" id="KW-0449">Lipoprotein</keyword>
<reference evidence="5 6" key="1">
    <citation type="submission" date="2020-05" db="EMBL/GenBank/DDBJ databases">
        <title>Azospirillum oleiclasticum sp. nov, a nitrogen-fixing and heavy crude oil-emulsifying bacterium isolated from the crude oil of Yumen Oilfield.</title>
        <authorList>
            <person name="Wu D."/>
            <person name="Cai M."/>
            <person name="Zhang X."/>
        </authorList>
    </citation>
    <scope>NUCLEOTIDE SEQUENCE [LARGE SCALE GENOMIC DNA]</scope>
    <source>
        <strain evidence="5 6">ROY-1-1-2</strain>
    </source>
</reference>
<evidence type="ECO:0000313" key="6">
    <source>
        <dbReference type="Proteomes" id="UP000584642"/>
    </source>
</evidence>